<dbReference type="Gene3D" id="3.30.360.10">
    <property type="entry name" value="Dihydrodipicolinate Reductase, domain 2"/>
    <property type="match status" value="1"/>
</dbReference>
<protein>
    <submittedName>
        <fullName evidence="2">Gfo/Idh/MocA family protein</fullName>
    </submittedName>
</protein>
<dbReference type="EMBL" id="JBHTMO010000021">
    <property type="protein sequence ID" value="MFD1393273.1"/>
    <property type="molecule type" value="Genomic_DNA"/>
</dbReference>
<gene>
    <name evidence="2" type="ORF">ACFQ3L_06770</name>
</gene>
<proteinExistence type="predicted"/>
<dbReference type="PANTHER" id="PTHR43054:SF1">
    <property type="entry name" value="SCYLLO-INOSITOL 2-DEHYDROGENASE (NADP(+)) IOLU"/>
    <property type="match status" value="1"/>
</dbReference>
<sequence length="326" mass="34984">MKLGIIGTNWITVQFVQAAEATGAFTLAAVYSRRQETAQHFVDETHDAAIYTDLEAFFASPIDVVYIASPNGLHAGQAIAALKAGKHAIVEKPMVTDAHQLAALEAAQANYPDHMVFEAARQVYDPNFAVIKDYVAAHRSALIGATLTYAKYSSRYDAYLAGKDPNIFSPRFGGGALMDLGVYSVYVAVGWFGMPQHVVYLPDVLKSGVDGSGVASLTYDFGNVTLLMGKNYTTQAPSEIYFGKTTLAFGPTGVLDNVHTFGETAQSLSQPQAKSPMADEAAFFAKALTTGDRQAAATAFALAKQVHTVMSDLRATTDIRFNTDPE</sequence>
<dbReference type="SUPFAM" id="SSF51735">
    <property type="entry name" value="NAD(P)-binding Rossmann-fold domains"/>
    <property type="match status" value="1"/>
</dbReference>
<dbReference type="InterPro" id="IPR036291">
    <property type="entry name" value="NAD(P)-bd_dom_sf"/>
</dbReference>
<comment type="caution">
    <text evidence="2">The sequence shown here is derived from an EMBL/GenBank/DDBJ whole genome shotgun (WGS) entry which is preliminary data.</text>
</comment>
<evidence type="ECO:0000313" key="2">
    <source>
        <dbReference type="EMBL" id="MFD1393273.1"/>
    </source>
</evidence>
<accession>A0ABW4B941</accession>
<evidence type="ECO:0000313" key="3">
    <source>
        <dbReference type="Proteomes" id="UP001597249"/>
    </source>
</evidence>
<feature type="domain" description="Gfo/Idh/MocA-like oxidoreductase N-terminal" evidence="1">
    <location>
        <begin position="2"/>
        <end position="105"/>
    </location>
</feature>
<reference evidence="3" key="1">
    <citation type="journal article" date="2019" name="Int. J. Syst. Evol. Microbiol.">
        <title>The Global Catalogue of Microorganisms (GCM) 10K type strain sequencing project: providing services to taxonomists for standard genome sequencing and annotation.</title>
        <authorList>
            <consortium name="The Broad Institute Genomics Platform"/>
            <consortium name="The Broad Institute Genome Sequencing Center for Infectious Disease"/>
            <person name="Wu L."/>
            <person name="Ma J."/>
        </authorList>
    </citation>
    <scope>NUCLEOTIDE SEQUENCE [LARGE SCALE GENOMIC DNA]</scope>
    <source>
        <strain evidence="3">CCM 8911</strain>
    </source>
</reference>
<dbReference type="SUPFAM" id="SSF55347">
    <property type="entry name" value="Glyceraldehyde-3-phosphate dehydrogenase-like, C-terminal domain"/>
    <property type="match status" value="1"/>
</dbReference>
<dbReference type="Proteomes" id="UP001597249">
    <property type="component" value="Unassembled WGS sequence"/>
</dbReference>
<dbReference type="Gene3D" id="3.40.50.720">
    <property type="entry name" value="NAD(P)-binding Rossmann-like Domain"/>
    <property type="match status" value="1"/>
</dbReference>
<organism evidence="2 3">
    <name type="scientific">Lacticaseibacillus jixianensis</name>
    <dbReference type="NCBI Taxonomy" id="2486012"/>
    <lineage>
        <taxon>Bacteria</taxon>
        <taxon>Bacillati</taxon>
        <taxon>Bacillota</taxon>
        <taxon>Bacilli</taxon>
        <taxon>Lactobacillales</taxon>
        <taxon>Lactobacillaceae</taxon>
        <taxon>Lacticaseibacillus</taxon>
    </lineage>
</organism>
<dbReference type="InterPro" id="IPR000683">
    <property type="entry name" value="Gfo/Idh/MocA-like_OxRdtase_N"/>
</dbReference>
<name>A0ABW4B941_9LACO</name>
<dbReference type="RefSeq" id="WP_125586485.1">
    <property type="nucleotide sequence ID" value="NZ_JBHTMO010000021.1"/>
</dbReference>
<dbReference type="PANTHER" id="PTHR43054">
    <property type="match status" value="1"/>
</dbReference>
<keyword evidence="3" id="KW-1185">Reference proteome</keyword>
<dbReference type="Pfam" id="PF01408">
    <property type="entry name" value="GFO_IDH_MocA"/>
    <property type="match status" value="1"/>
</dbReference>
<evidence type="ECO:0000259" key="1">
    <source>
        <dbReference type="Pfam" id="PF01408"/>
    </source>
</evidence>